<evidence type="ECO:0000313" key="3">
    <source>
        <dbReference type="Proteomes" id="UP000267096"/>
    </source>
</evidence>
<sequence length="82" mass="8881">MLRIVISCYRYLQEKQFLKMQSSSSRETPLGSGDADVTSLNGGVPADKNGDPLAAIHGNDLHSVAISNIDIREFTNPAETDC</sequence>
<reference evidence="2 3" key="2">
    <citation type="submission" date="2018-11" db="EMBL/GenBank/DDBJ databases">
        <authorList>
            <consortium name="Pathogen Informatics"/>
        </authorList>
    </citation>
    <scope>NUCLEOTIDE SEQUENCE [LARGE SCALE GENOMIC DNA]</scope>
</reference>
<evidence type="ECO:0000313" key="4">
    <source>
        <dbReference type="WBParaSite" id="ASIM_0000202201-mRNA-1"/>
    </source>
</evidence>
<dbReference type="EMBL" id="UYRR01002260">
    <property type="protein sequence ID" value="VDK19421.1"/>
    <property type="molecule type" value="Genomic_DNA"/>
</dbReference>
<dbReference type="WBParaSite" id="ASIM_0000202201-mRNA-1">
    <property type="protein sequence ID" value="ASIM_0000202201-mRNA-1"/>
    <property type="gene ID" value="ASIM_0000202201"/>
</dbReference>
<dbReference type="AlphaFoldDB" id="A0A0M3J3A9"/>
<proteinExistence type="predicted"/>
<dbReference type="Proteomes" id="UP000267096">
    <property type="component" value="Unassembled WGS sequence"/>
</dbReference>
<evidence type="ECO:0000256" key="1">
    <source>
        <dbReference type="SAM" id="MobiDB-lite"/>
    </source>
</evidence>
<name>A0A0M3J3A9_ANISI</name>
<evidence type="ECO:0000313" key="2">
    <source>
        <dbReference type="EMBL" id="VDK19421.1"/>
    </source>
</evidence>
<feature type="region of interest" description="Disordered" evidence="1">
    <location>
        <begin position="22"/>
        <end position="44"/>
    </location>
</feature>
<gene>
    <name evidence="2" type="ORF">ASIM_LOCUS1892</name>
</gene>
<keyword evidence="3" id="KW-1185">Reference proteome</keyword>
<organism evidence="4">
    <name type="scientific">Anisakis simplex</name>
    <name type="common">Herring worm</name>
    <dbReference type="NCBI Taxonomy" id="6269"/>
    <lineage>
        <taxon>Eukaryota</taxon>
        <taxon>Metazoa</taxon>
        <taxon>Ecdysozoa</taxon>
        <taxon>Nematoda</taxon>
        <taxon>Chromadorea</taxon>
        <taxon>Rhabditida</taxon>
        <taxon>Spirurina</taxon>
        <taxon>Ascaridomorpha</taxon>
        <taxon>Ascaridoidea</taxon>
        <taxon>Anisakidae</taxon>
        <taxon>Anisakis</taxon>
        <taxon>Anisakis simplex complex</taxon>
    </lineage>
</organism>
<protein>
    <submittedName>
        <fullName evidence="2 4">Uncharacterized protein</fullName>
    </submittedName>
</protein>
<reference evidence="4" key="1">
    <citation type="submission" date="2017-02" db="UniProtKB">
        <authorList>
            <consortium name="WormBaseParasite"/>
        </authorList>
    </citation>
    <scope>IDENTIFICATION</scope>
</reference>
<accession>A0A0M3J3A9</accession>